<evidence type="ECO:0000313" key="10">
    <source>
        <dbReference type="EMBL" id="KRN28172.1"/>
    </source>
</evidence>
<keyword evidence="7 9" id="KW-0005">Acetoin biosynthesis</keyword>
<keyword evidence="8 9" id="KW-0456">Lyase</keyword>
<evidence type="ECO:0000256" key="1">
    <source>
        <dbReference type="ARBA" id="ARBA00001784"/>
    </source>
</evidence>
<comment type="similarity">
    <text evidence="3 9">Belongs to the alpha-acetolactate decarboxylase family.</text>
</comment>
<comment type="pathway">
    <text evidence="2 9">Polyol metabolism; (R,R)-butane-2,3-diol biosynthesis; (R,R)-butane-2,3-diol from pyruvate: step 2/3.</text>
</comment>
<evidence type="ECO:0000256" key="8">
    <source>
        <dbReference type="ARBA" id="ARBA00023239"/>
    </source>
</evidence>
<dbReference type="EC" id="4.1.1.5" evidence="4 9"/>
<evidence type="ECO:0000256" key="2">
    <source>
        <dbReference type="ARBA" id="ARBA00005170"/>
    </source>
</evidence>
<evidence type="ECO:0000256" key="9">
    <source>
        <dbReference type="PIRNR" id="PIRNR001332"/>
    </source>
</evidence>
<dbReference type="PATRIC" id="fig|81857.3.peg.1635"/>
<sequence length="238" mass="26424">MNMKKTKVLYQHGTLALLVPGLFAGTETLGKLLEHGDTGIGTLDGLNGELIILDGKVYQVNATGKVNRIKKREKVPFANVHYQKDQFIDKIGPLKDEKLRSAILDKLPSQNLFYAVRMTGEFANVKTRAVAQQKEPYPTLKQTADAQKVFEKAHVKGTLIGYYAPQLYGGVAVPGFHLHFLSKDHSFGGHVLKVDSVATKLYLQEFAQLDLHLPAKNKAFRKQKPSKDILKDIASAEN</sequence>
<keyword evidence="12" id="KW-1185">Reference proteome</keyword>
<dbReference type="AlphaFoldDB" id="A0A0R2FSS4"/>
<dbReference type="Proteomes" id="UP000051751">
    <property type="component" value="Unassembled WGS sequence"/>
</dbReference>
<organism evidence="10 13">
    <name type="scientific">Lactobacillus selangorensis</name>
    <dbReference type="NCBI Taxonomy" id="81857"/>
    <lineage>
        <taxon>Bacteria</taxon>
        <taxon>Bacillati</taxon>
        <taxon>Bacillota</taxon>
        <taxon>Bacilli</taxon>
        <taxon>Lactobacillales</taxon>
        <taxon>Lactobacillaceae</taxon>
        <taxon>Lactobacillus</taxon>
    </lineage>
</organism>
<dbReference type="STRING" id="81857.IV38_GL001624"/>
<comment type="caution">
    <text evidence="10">The sequence shown here is derived from an EMBL/GenBank/DDBJ whole genome shotgun (WGS) entry which is preliminary data.</text>
</comment>
<dbReference type="CDD" id="cd17299">
    <property type="entry name" value="acetolactate_decarboxylase"/>
    <property type="match status" value="1"/>
</dbReference>
<dbReference type="Pfam" id="PF03306">
    <property type="entry name" value="AAL_decarboxy"/>
    <property type="match status" value="1"/>
</dbReference>
<evidence type="ECO:0000256" key="4">
    <source>
        <dbReference type="ARBA" id="ARBA00013204"/>
    </source>
</evidence>
<evidence type="ECO:0000256" key="7">
    <source>
        <dbReference type="ARBA" id="ARBA00023061"/>
    </source>
</evidence>
<dbReference type="GO" id="GO:0047605">
    <property type="term" value="F:acetolactate decarboxylase activity"/>
    <property type="evidence" value="ECO:0007669"/>
    <property type="project" value="UniProtKB-UniRule"/>
</dbReference>
<evidence type="ECO:0000313" key="11">
    <source>
        <dbReference type="EMBL" id="KRN30952.1"/>
    </source>
</evidence>
<dbReference type="Gene3D" id="3.30.1330.80">
    <property type="entry name" value="Hypothetical protein, similar to alpha- acetolactate decarboxylase, domain 2"/>
    <property type="match status" value="2"/>
</dbReference>
<evidence type="ECO:0000256" key="5">
    <source>
        <dbReference type="ARBA" id="ARBA00020164"/>
    </source>
</evidence>
<dbReference type="PANTHER" id="PTHR35524:SF1">
    <property type="entry name" value="ALPHA-ACETOLACTATE DECARBOXYLASE"/>
    <property type="match status" value="1"/>
</dbReference>
<dbReference type="Proteomes" id="UP000051645">
    <property type="component" value="Unassembled WGS sequence"/>
</dbReference>
<proteinExistence type="inferred from homology"/>
<evidence type="ECO:0000256" key="3">
    <source>
        <dbReference type="ARBA" id="ARBA00007106"/>
    </source>
</evidence>
<dbReference type="PIRSF" id="PIRSF001332">
    <property type="entry name" value="Acetolac_decarb"/>
    <property type="match status" value="1"/>
</dbReference>
<evidence type="ECO:0000313" key="13">
    <source>
        <dbReference type="Proteomes" id="UP000051751"/>
    </source>
</evidence>
<gene>
    <name evidence="10" type="ORF">IV38_GL001624</name>
    <name evidence="11" type="ORF">IV40_GL001591</name>
</gene>
<dbReference type="UniPathway" id="UPA00626">
    <property type="reaction ID" value="UER00678"/>
</dbReference>
<dbReference type="EMBL" id="JQAZ01000005">
    <property type="protein sequence ID" value="KRN30952.1"/>
    <property type="molecule type" value="Genomic_DNA"/>
</dbReference>
<dbReference type="NCBIfam" id="TIGR01252">
    <property type="entry name" value="acetolac_decarb"/>
    <property type="match status" value="1"/>
</dbReference>
<dbReference type="GO" id="GO:0045151">
    <property type="term" value="P:acetoin biosynthetic process"/>
    <property type="evidence" value="ECO:0007669"/>
    <property type="project" value="UniProtKB-UniRule"/>
</dbReference>
<name>A0A0R2FSS4_9LACO</name>
<evidence type="ECO:0000313" key="12">
    <source>
        <dbReference type="Proteomes" id="UP000051645"/>
    </source>
</evidence>
<dbReference type="PANTHER" id="PTHR35524">
    <property type="entry name" value="ALPHA-ACETOLACTATE DECARBOXYLASE"/>
    <property type="match status" value="1"/>
</dbReference>
<dbReference type="InterPro" id="IPR005128">
    <property type="entry name" value="Acetolactate_a_deCO2ase"/>
</dbReference>
<dbReference type="EMBL" id="JQAT01000004">
    <property type="protein sequence ID" value="KRN28172.1"/>
    <property type="molecule type" value="Genomic_DNA"/>
</dbReference>
<evidence type="ECO:0000256" key="6">
    <source>
        <dbReference type="ARBA" id="ARBA00022793"/>
    </source>
</evidence>
<comment type="catalytic activity">
    <reaction evidence="1 9">
        <text>(2S)-2-acetolactate + H(+) = (R)-acetoin + CO2</text>
        <dbReference type="Rhea" id="RHEA:21580"/>
        <dbReference type="ChEBI" id="CHEBI:15378"/>
        <dbReference type="ChEBI" id="CHEBI:15686"/>
        <dbReference type="ChEBI" id="CHEBI:16526"/>
        <dbReference type="ChEBI" id="CHEBI:58476"/>
        <dbReference type="EC" id="4.1.1.5"/>
    </reaction>
</comment>
<reference evidence="12 13" key="1">
    <citation type="journal article" date="2015" name="Genome Announc.">
        <title>Expanding the biotechnology potential of lactobacilli through comparative genomics of 213 strains and associated genera.</title>
        <authorList>
            <person name="Sun Z."/>
            <person name="Harris H.M."/>
            <person name="McCann A."/>
            <person name="Guo C."/>
            <person name="Argimon S."/>
            <person name="Zhang W."/>
            <person name="Yang X."/>
            <person name="Jeffery I.B."/>
            <person name="Cooney J.C."/>
            <person name="Kagawa T.F."/>
            <person name="Liu W."/>
            <person name="Song Y."/>
            <person name="Salvetti E."/>
            <person name="Wrobel A."/>
            <person name="Rasinkangas P."/>
            <person name="Parkhill J."/>
            <person name="Rea M.C."/>
            <person name="O'Sullivan O."/>
            <person name="Ritari J."/>
            <person name="Douillard F.P."/>
            <person name="Paul Ross R."/>
            <person name="Yang R."/>
            <person name="Briner A.E."/>
            <person name="Felis G.E."/>
            <person name="de Vos W.M."/>
            <person name="Barrangou R."/>
            <person name="Klaenhammer T.R."/>
            <person name="Caufield P.W."/>
            <person name="Cui Y."/>
            <person name="Zhang H."/>
            <person name="O'Toole P.W."/>
        </authorList>
    </citation>
    <scope>NUCLEOTIDE SEQUENCE [LARGE SCALE GENOMIC DNA]</scope>
    <source>
        <strain evidence="10 13">ATCC BAA-66</strain>
        <strain evidence="11 12">DSM 13344</strain>
    </source>
</reference>
<keyword evidence="6 9" id="KW-0210">Decarboxylase</keyword>
<protein>
    <recommendedName>
        <fullName evidence="5 9">Alpha-acetolactate decarboxylase</fullName>
        <ecNumber evidence="4 9">4.1.1.5</ecNumber>
    </recommendedName>
</protein>
<dbReference type="SUPFAM" id="SSF117856">
    <property type="entry name" value="AF0104/ALDC/Ptd012-like"/>
    <property type="match status" value="1"/>
</dbReference>
<accession>A0A0R2FSS4</accession>